<dbReference type="AlphaFoldDB" id="A0ABD4EN76"/>
<name>A0ABD4EN76_9GAMM</name>
<evidence type="ECO:0000313" key="1">
    <source>
        <dbReference type="EMBL" id="KYL32375.1"/>
    </source>
</evidence>
<sequence>MCRKEDIGSFGTSYWHTQHQIPSMYKCYKHDTMLEKAKYPVVDLKTGVLPHQVKKWCKLLQTEIPELGKWQNFLYSVQEKLMENSLPFIEIKNRITTALGMDNIANYQFKQHIDELTFKLENGLPRELLAYLYTDYARASNKGTPKVIGNLYRGINNPYKIRSPIHWILLGYWLFPDELTT</sequence>
<reference evidence="1 2" key="1">
    <citation type="submission" date="2016-03" db="EMBL/GenBank/DDBJ databases">
        <authorList>
            <person name="Zhang H."/>
            <person name="Liu R."/>
            <person name="Wang M."/>
            <person name="Wang H."/>
            <person name="Wang L."/>
            <person name="Song L."/>
        </authorList>
    </citation>
    <scope>NUCLEOTIDE SEQUENCE [LARGE SCALE GENOMIC DNA]</scope>
    <source>
        <strain evidence="1 2">DSM 16099</strain>
    </source>
</reference>
<accession>A0ABD4EN76</accession>
<dbReference type="EMBL" id="LVCN01000047">
    <property type="protein sequence ID" value="KYL32375.1"/>
    <property type="molecule type" value="Genomic_DNA"/>
</dbReference>
<organism evidence="1 2">
    <name type="scientific">Pseudoalteromonas tetraodonis</name>
    <dbReference type="NCBI Taxonomy" id="43659"/>
    <lineage>
        <taxon>Bacteria</taxon>
        <taxon>Pseudomonadati</taxon>
        <taxon>Pseudomonadota</taxon>
        <taxon>Gammaproteobacteria</taxon>
        <taxon>Alteromonadales</taxon>
        <taxon>Pseudoalteromonadaceae</taxon>
        <taxon>Pseudoalteromonas</taxon>
    </lineage>
</organism>
<dbReference type="Proteomes" id="UP000075763">
    <property type="component" value="Unassembled WGS sequence"/>
</dbReference>
<protein>
    <submittedName>
        <fullName evidence="1">Uncharacterized protein</fullName>
    </submittedName>
</protein>
<comment type="caution">
    <text evidence="1">The sequence shown here is derived from an EMBL/GenBank/DDBJ whole genome shotgun (WGS) entry which is preliminary data.</text>
</comment>
<proteinExistence type="predicted"/>
<evidence type="ECO:0000313" key="2">
    <source>
        <dbReference type="Proteomes" id="UP000075763"/>
    </source>
</evidence>
<gene>
    <name evidence="1" type="ORF">A2I96_17895</name>
</gene>